<dbReference type="InterPro" id="IPR036388">
    <property type="entry name" value="WH-like_DNA-bd_sf"/>
</dbReference>
<dbReference type="EMBL" id="BGPR01085055">
    <property type="protein sequence ID" value="GBL97882.1"/>
    <property type="molecule type" value="Genomic_DNA"/>
</dbReference>
<dbReference type="InterPro" id="IPR009057">
    <property type="entry name" value="Homeodomain-like_sf"/>
</dbReference>
<dbReference type="AlphaFoldDB" id="A0A4Y2C0F3"/>
<evidence type="ECO:0000313" key="2">
    <source>
        <dbReference type="EMBL" id="GBL97882.1"/>
    </source>
</evidence>
<organism evidence="2 3">
    <name type="scientific">Araneus ventricosus</name>
    <name type="common">Orbweaver spider</name>
    <name type="synonym">Epeira ventricosa</name>
    <dbReference type="NCBI Taxonomy" id="182803"/>
    <lineage>
        <taxon>Eukaryota</taxon>
        <taxon>Metazoa</taxon>
        <taxon>Ecdysozoa</taxon>
        <taxon>Arthropoda</taxon>
        <taxon>Chelicerata</taxon>
        <taxon>Arachnida</taxon>
        <taxon>Araneae</taxon>
        <taxon>Araneomorphae</taxon>
        <taxon>Entelegynae</taxon>
        <taxon>Araneoidea</taxon>
        <taxon>Araneidae</taxon>
        <taxon>Araneus</taxon>
    </lineage>
</organism>
<dbReference type="OrthoDB" id="2351036at2759"/>
<dbReference type="SUPFAM" id="SSF46689">
    <property type="entry name" value="Homeodomain-like"/>
    <property type="match status" value="1"/>
</dbReference>
<reference evidence="2 3" key="1">
    <citation type="journal article" date="2019" name="Sci. Rep.">
        <title>Orb-weaving spider Araneus ventricosus genome elucidates the spidroin gene catalogue.</title>
        <authorList>
            <person name="Kono N."/>
            <person name="Nakamura H."/>
            <person name="Ohtoshi R."/>
            <person name="Moran D.A.P."/>
            <person name="Shinohara A."/>
            <person name="Yoshida Y."/>
            <person name="Fujiwara M."/>
            <person name="Mori M."/>
            <person name="Tomita M."/>
            <person name="Arakawa K."/>
        </authorList>
    </citation>
    <scope>NUCLEOTIDE SEQUENCE [LARGE SCALE GENOMIC DNA]</scope>
</reference>
<dbReference type="Proteomes" id="UP000499080">
    <property type="component" value="Unassembled WGS sequence"/>
</dbReference>
<proteinExistence type="predicted"/>
<dbReference type="GO" id="GO:0005634">
    <property type="term" value="C:nucleus"/>
    <property type="evidence" value="ECO:0007669"/>
    <property type="project" value="UniProtKB-SubCell"/>
</dbReference>
<gene>
    <name evidence="2" type="ORF">AVEN_36708_1</name>
</gene>
<keyword evidence="3" id="KW-1185">Reference proteome</keyword>
<dbReference type="Gene3D" id="1.10.10.10">
    <property type="entry name" value="Winged helix-like DNA-binding domain superfamily/Winged helix DNA-binding domain"/>
    <property type="match status" value="1"/>
</dbReference>
<evidence type="ECO:0000256" key="1">
    <source>
        <dbReference type="ARBA" id="ARBA00004123"/>
    </source>
</evidence>
<comment type="caution">
    <text evidence="2">The sequence shown here is derived from an EMBL/GenBank/DDBJ whole genome shotgun (WGS) entry which is preliminary data.</text>
</comment>
<protein>
    <recommendedName>
        <fullName evidence="4">Tc3 transposase DNA binding domain-containing protein</fullName>
    </recommendedName>
</protein>
<comment type="subcellular location">
    <subcellularLocation>
        <location evidence="1">Nucleus</location>
    </subcellularLocation>
</comment>
<name>A0A4Y2C0F3_ARAVE</name>
<sequence>MRSAAPIRQQVSDKDVGSVPAATMAGYQDLSNFERGLIVSAREMGHSISEVAMKFGYSHTTISRVYHEYRVSGETSNLRLRRDQKETLQERDRLCLTRNLKRVRRATFSQIAAHCNAEALRNVSVRTVERTIIDMGFGNRCPTRVPLLTIRHTALLLAWPANAVIELLMTLNKLPGLSSLVSNCIGWTDMY</sequence>
<evidence type="ECO:0008006" key="4">
    <source>
        <dbReference type="Google" id="ProtNLM"/>
    </source>
</evidence>
<evidence type="ECO:0000313" key="3">
    <source>
        <dbReference type="Proteomes" id="UP000499080"/>
    </source>
</evidence>
<accession>A0A4Y2C0F3</accession>